<evidence type="ECO:0008006" key="4">
    <source>
        <dbReference type="Google" id="ProtNLM"/>
    </source>
</evidence>
<protein>
    <recommendedName>
        <fullName evidence="4">Sortase</fullName>
    </recommendedName>
</protein>
<dbReference type="NCBIfam" id="TIGR01076">
    <property type="entry name" value="sortase_fam"/>
    <property type="match status" value="1"/>
</dbReference>
<dbReference type="InterPro" id="IPR005754">
    <property type="entry name" value="Sortase"/>
</dbReference>
<dbReference type="SUPFAM" id="SSF63817">
    <property type="entry name" value="Sortase"/>
    <property type="match status" value="1"/>
</dbReference>
<dbReference type="AlphaFoldDB" id="A0A1F5Z219"/>
<sequence length="202" mass="22355">MLLASGFILVFLAFYTSSTGKKTPEEPYKIDEVSGEILSTSFANEPVKVDKKLLEEPNKKTQPKSPPVRIVIPSLEIDLPVKTANIVNGYWEVFSDSAGFGQGSAYPEDNQGNQVIFAHARKGLFLPLRDIKQGAEVMVFTSDKWYSYTVEEIKEVLPSQTEVIAPTDDSVLTLYTCSGYADSKRLIVKAKKSREISPSITP</sequence>
<dbReference type="EMBL" id="MFJF01000015">
    <property type="protein sequence ID" value="OGG06393.1"/>
    <property type="molecule type" value="Genomic_DNA"/>
</dbReference>
<organism evidence="2 3">
    <name type="scientific">Candidatus Gottesmanbacteria bacterium RIFCSPHIGHO2_01_FULL_40_15</name>
    <dbReference type="NCBI Taxonomy" id="1798376"/>
    <lineage>
        <taxon>Bacteria</taxon>
        <taxon>Candidatus Gottesmaniibacteriota</taxon>
    </lineage>
</organism>
<proteinExistence type="predicted"/>
<dbReference type="Proteomes" id="UP000177354">
    <property type="component" value="Unassembled WGS sequence"/>
</dbReference>
<evidence type="ECO:0000313" key="3">
    <source>
        <dbReference type="Proteomes" id="UP000177354"/>
    </source>
</evidence>
<dbReference type="InterPro" id="IPR023365">
    <property type="entry name" value="Sortase_dom-sf"/>
</dbReference>
<reference evidence="2 3" key="1">
    <citation type="journal article" date="2016" name="Nat. Commun.">
        <title>Thousands of microbial genomes shed light on interconnected biogeochemical processes in an aquifer system.</title>
        <authorList>
            <person name="Anantharaman K."/>
            <person name="Brown C.T."/>
            <person name="Hug L.A."/>
            <person name="Sharon I."/>
            <person name="Castelle C.J."/>
            <person name="Probst A.J."/>
            <person name="Thomas B.C."/>
            <person name="Singh A."/>
            <person name="Wilkins M.J."/>
            <person name="Karaoz U."/>
            <person name="Brodie E.L."/>
            <person name="Williams K.H."/>
            <person name="Hubbard S.S."/>
            <person name="Banfield J.F."/>
        </authorList>
    </citation>
    <scope>NUCLEOTIDE SEQUENCE [LARGE SCALE GENOMIC DNA]</scope>
</reference>
<dbReference type="Pfam" id="PF04203">
    <property type="entry name" value="Sortase"/>
    <property type="match status" value="1"/>
</dbReference>
<dbReference type="GO" id="GO:0016787">
    <property type="term" value="F:hydrolase activity"/>
    <property type="evidence" value="ECO:0007669"/>
    <property type="project" value="UniProtKB-KW"/>
</dbReference>
<keyword evidence="1" id="KW-0378">Hydrolase</keyword>
<evidence type="ECO:0000256" key="1">
    <source>
        <dbReference type="ARBA" id="ARBA00022801"/>
    </source>
</evidence>
<evidence type="ECO:0000313" key="2">
    <source>
        <dbReference type="EMBL" id="OGG06393.1"/>
    </source>
</evidence>
<name>A0A1F5Z219_9BACT</name>
<gene>
    <name evidence="2" type="ORF">A2777_05435</name>
</gene>
<accession>A0A1F5Z219</accession>
<comment type="caution">
    <text evidence="2">The sequence shown here is derived from an EMBL/GenBank/DDBJ whole genome shotgun (WGS) entry which is preliminary data.</text>
</comment>
<dbReference type="Gene3D" id="2.40.260.10">
    <property type="entry name" value="Sortase"/>
    <property type="match status" value="1"/>
</dbReference>